<reference evidence="2 3" key="1">
    <citation type="submission" date="2024-01" db="EMBL/GenBank/DDBJ databases">
        <title>The genomes of 5 underutilized Papilionoideae crops provide insights into root nodulation and disease resistanc.</title>
        <authorList>
            <person name="Jiang F."/>
        </authorList>
    </citation>
    <scope>NUCLEOTIDE SEQUENCE [LARGE SCALE GENOMIC DNA]</scope>
    <source>
        <strain evidence="2">DUOXIRENSHENG_FW03</strain>
        <tissue evidence="2">Leaves</tissue>
    </source>
</reference>
<organism evidence="2 3">
    <name type="scientific">Psophocarpus tetragonolobus</name>
    <name type="common">Winged bean</name>
    <name type="synonym">Dolichos tetragonolobus</name>
    <dbReference type="NCBI Taxonomy" id="3891"/>
    <lineage>
        <taxon>Eukaryota</taxon>
        <taxon>Viridiplantae</taxon>
        <taxon>Streptophyta</taxon>
        <taxon>Embryophyta</taxon>
        <taxon>Tracheophyta</taxon>
        <taxon>Spermatophyta</taxon>
        <taxon>Magnoliopsida</taxon>
        <taxon>eudicotyledons</taxon>
        <taxon>Gunneridae</taxon>
        <taxon>Pentapetalae</taxon>
        <taxon>rosids</taxon>
        <taxon>fabids</taxon>
        <taxon>Fabales</taxon>
        <taxon>Fabaceae</taxon>
        <taxon>Papilionoideae</taxon>
        <taxon>50 kb inversion clade</taxon>
        <taxon>NPAAA clade</taxon>
        <taxon>indigoferoid/millettioid clade</taxon>
        <taxon>Phaseoleae</taxon>
        <taxon>Psophocarpus</taxon>
    </lineage>
</organism>
<evidence type="ECO:0000313" key="2">
    <source>
        <dbReference type="EMBL" id="KAK7376267.1"/>
    </source>
</evidence>
<gene>
    <name evidence="2" type="ORF">VNO78_34730</name>
</gene>
<name>A0AAN9NSM1_PSOTE</name>
<keyword evidence="3" id="KW-1185">Reference proteome</keyword>
<accession>A0AAN9NSM1</accession>
<dbReference type="EMBL" id="JAYMYS010000028">
    <property type="protein sequence ID" value="KAK7376267.1"/>
    <property type="molecule type" value="Genomic_DNA"/>
</dbReference>
<keyword evidence="1" id="KW-1133">Transmembrane helix</keyword>
<keyword evidence="1" id="KW-0472">Membrane</keyword>
<sequence>MKSSTCFLGIGNQHCLLWFFTYMIIAFYATENIGMSLILYLMYCLVVLEGAATASQHTVLKCIHYSLGWHA</sequence>
<keyword evidence="1" id="KW-0812">Transmembrane</keyword>
<dbReference type="AlphaFoldDB" id="A0AAN9NSM1"/>
<feature type="transmembrane region" description="Helical" evidence="1">
    <location>
        <begin position="35"/>
        <end position="54"/>
    </location>
</feature>
<evidence type="ECO:0000313" key="3">
    <source>
        <dbReference type="Proteomes" id="UP001386955"/>
    </source>
</evidence>
<comment type="caution">
    <text evidence="2">The sequence shown here is derived from an EMBL/GenBank/DDBJ whole genome shotgun (WGS) entry which is preliminary data.</text>
</comment>
<dbReference type="Proteomes" id="UP001386955">
    <property type="component" value="Unassembled WGS sequence"/>
</dbReference>
<proteinExistence type="predicted"/>
<evidence type="ECO:0000256" key="1">
    <source>
        <dbReference type="SAM" id="Phobius"/>
    </source>
</evidence>
<feature type="transmembrane region" description="Helical" evidence="1">
    <location>
        <begin position="7"/>
        <end position="29"/>
    </location>
</feature>
<protein>
    <submittedName>
        <fullName evidence="2">Uncharacterized protein</fullName>
    </submittedName>
</protein>